<dbReference type="Pfam" id="PF02743">
    <property type="entry name" value="dCache_1"/>
    <property type="match status" value="1"/>
</dbReference>
<accession>A0A938XV12</accession>
<evidence type="ECO:0000256" key="10">
    <source>
        <dbReference type="SAM" id="MobiDB-lite"/>
    </source>
</evidence>
<dbReference type="CDD" id="cd12912">
    <property type="entry name" value="PDC2_MCP_like"/>
    <property type="match status" value="1"/>
</dbReference>
<comment type="similarity">
    <text evidence="8">Belongs to the methyl-accepting chemotaxis (MCP) protein family.</text>
</comment>
<protein>
    <submittedName>
        <fullName evidence="14">Methyl-accepting chemotaxis protein</fullName>
    </submittedName>
</protein>
<dbReference type="InterPro" id="IPR003660">
    <property type="entry name" value="HAMP_dom"/>
</dbReference>
<dbReference type="InterPro" id="IPR004089">
    <property type="entry name" value="MCPsignal_dom"/>
</dbReference>
<dbReference type="Proteomes" id="UP000774000">
    <property type="component" value="Unassembled WGS sequence"/>
</dbReference>
<feature type="compositionally biased region" description="Low complexity" evidence="10">
    <location>
        <begin position="589"/>
        <end position="605"/>
    </location>
</feature>
<evidence type="ECO:0000256" key="9">
    <source>
        <dbReference type="PROSITE-ProRule" id="PRU00284"/>
    </source>
</evidence>
<dbReference type="SUPFAM" id="SSF58104">
    <property type="entry name" value="Methyl-accepting chemotaxis protein (MCP) signaling domain"/>
    <property type="match status" value="1"/>
</dbReference>
<dbReference type="GO" id="GO:0006935">
    <property type="term" value="P:chemotaxis"/>
    <property type="evidence" value="ECO:0007669"/>
    <property type="project" value="UniProtKB-KW"/>
</dbReference>
<evidence type="ECO:0000256" key="3">
    <source>
        <dbReference type="ARBA" id="ARBA00022500"/>
    </source>
</evidence>
<dbReference type="PANTHER" id="PTHR32089:SF112">
    <property type="entry name" value="LYSOZYME-LIKE PROTEIN-RELATED"/>
    <property type="match status" value="1"/>
</dbReference>
<dbReference type="GO" id="GO:0007165">
    <property type="term" value="P:signal transduction"/>
    <property type="evidence" value="ECO:0007669"/>
    <property type="project" value="UniProtKB-KW"/>
</dbReference>
<dbReference type="SMART" id="SM00283">
    <property type="entry name" value="MA"/>
    <property type="match status" value="1"/>
</dbReference>
<keyword evidence="2" id="KW-1003">Cell membrane</keyword>
<dbReference type="GO" id="GO:0005886">
    <property type="term" value="C:plasma membrane"/>
    <property type="evidence" value="ECO:0007669"/>
    <property type="project" value="UniProtKB-SubCell"/>
</dbReference>
<dbReference type="Gene3D" id="3.30.450.20">
    <property type="entry name" value="PAS domain"/>
    <property type="match status" value="2"/>
</dbReference>
<dbReference type="Gene3D" id="6.10.340.10">
    <property type="match status" value="1"/>
</dbReference>
<comment type="subcellular location">
    <subcellularLocation>
        <location evidence="1">Cell membrane</location>
        <topology evidence="1">Multi-pass membrane protein</topology>
    </subcellularLocation>
</comment>
<dbReference type="EMBL" id="JAFBDQ010000002">
    <property type="protein sequence ID" value="MBM7555750.1"/>
    <property type="molecule type" value="Genomic_DNA"/>
</dbReference>
<evidence type="ECO:0000259" key="13">
    <source>
        <dbReference type="PROSITE" id="PS50885"/>
    </source>
</evidence>
<dbReference type="InterPro" id="IPR033479">
    <property type="entry name" value="dCache_1"/>
</dbReference>
<feature type="transmembrane region" description="Helical" evidence="11">
    <location>
        <begin position="306"/>
        <end position="328"/>
    </location>
</feature>
<evidence type="ECO:0000256" key="1">
    <source>
        <dbReference type="ARBA" id="ARBA00004651"/>
    </source>
</evidence>
<dbReference type="AlphaFoldDB" id="A0A938XV12"/>
<feature type="region of interest" description="Disordered" evidence="10">
    <location>
        <begin position="588"/>
        <end position="639"/>
    </location>
</feature>
<keyword evidence="7 9" id="KW-0807">Transducer</keyword>
<sequence>MKIKGKITTAILASAIGLAVIIGGFSIFQSTTILESEINDKLTYLATSEAEKIETKLAEIESKADYVSSTILNSVNSQKIQQNKEYLLDYKETTIDNLIKRTAQMKGMKGAYFYFNPKLINEAHDVWYANPKGEPDKYQKQAETGIDSYSKDNEDMSWYYQPIEKKKAVWSDPYESWSDNSIVVSYTKAVFKDGTLIGVLGMDFEFAKIKGPIEDIQVYNNGYGFLLNNNHDFLVHPQYKQEQNLAKVANGALKFITDQIKGQKTGTATYNLDNAGKEMGYAKLSNGWVLGVTVPQSELFAQRNKLIFLLVGICLVGSLIIIGISYILGKRFSQPLEAAVEHCEQMAQGDFSQLMAEEYQEREDEIGDLAQGFNKINTSMQKMISEIKEFIENLSAQGEELSASAQEGNATIETTNDLISNMSASIQEISASAEEVASFAQEADSKAGMGQNNMEETLESMNQINETVEETVTVIEELDNTSEEIQDIVEMITDIAEQTNLLALNAAIEAARAGSNSGGGQGFAVVADEIRELAEETNEATDQISQLVQKTKTKSHAGLEAVREVKKKVEIGQDKVVNTNRIFNEIKESSSQSASQVEQTAQATQNLAESSDQVQEAAGEIEEMSREITSSSEELAEMSQKLQGLIEKFDI</sequence>
<dbReference type="GO" id="GO:0004888">
    <property type="term" value="F:transmembrane signaling receptor activity"/>
    <property type="evidence" value="ECO:0007669"/>
    <property type="project" value="InterPro"/>
</dbReference>
<feature type="domain" description="Methyl-accepting transducer" evidence="12">
    <location>
        <begin position="383"/>
        <end position="622"/>
    </location>
</feature>
<dbReference type="CDD" id="cd11386">
    <property type="entry name" value="MCP_signal"/>
    <property type="match status" value="1"/>
</dbReference>
<dbReference type="PANTHER" id="PTHR32089">
    <property type="entry name" value="METHYL-ACCEPTING CHEMOTAXIS PROTEIN MCPB"/>
    <property type="match status" value="1"/>
</dbReference>
<dbReference type="Pfam" id="PF00015">
    <property type="entry name" value="MCPsignal"/>
    <property type="match status" value="1"/>
</dbReference>
<feature type="domain" description="HAMP" evidence="13">
    <location>
        <begin position="330"/>
        <end position="385"/>
    </location>
</feature>
<feature type="transmembrane region" description="Helical" evidence="11">
    <location>
        <begin position="7"/>
        <end position="28"/>
    </location>
</feature>
<evidence type="ECO:0000256" key="4">
    <source>
        <dbReference type="ARBA" id="ARBA00022692"/>
    </source>
</evidence>
<evidence type="ECO:0000256" key="5">
    <source>
        <dbReference type="ARBA" id="ARBA00022989"/>
    </source>
</evidence>
<evidence type="ECO:0000259" key="12">
    <source>
        <dbReference type="PROSITE" id="PS50111"/>
    </source>
</evidence>
<reference evidence="14" key="1">
    <citation type="submission" date="2021-01" db="EMBL/GenBank/DDBJ databases">
        <title>Genomic Encyclopedia of Type Strains, Phase IV (KMG-IV): sequencing the most valuable type-strain genomes for metagenomic binning, comparative biology and taxonomic classification.</title>
        <authorList>
            <person name="Goeker M."/>
        </authorList>
    </citation>
    <scope>NUCLEOTIDE SEQUENCE</scope>
    <source>
        <strain evidence="14">DSM 23230</strain>
    </source>
</reference>
<dbReference type="CDD" id="cd12913">
    <property type="entry name" value="PDC1_MCP_like"/>
    <property type="match status" value="1"/>
</dbReference>
<evidence type="ECO:0000256" key="8">
    <source>
        <dbReference type="ARBA" id="ARBA00029447"/>
    </source>
</evidence>
<dbReference type="RefSeq" id="WP_204700468.1">
    <property type="nucleotide sequence ID" value="NZ_JAFBDQ010000002.1"/>
</dbReference>
<dbReference type="PROSITE" id="PS50885">
    <property type="entry name" value="HAMP"/>
    <property type="match status" value="1"/>
</dbReference>
<evidence type="ECO:0000256" key="2">
    <source>
        <dbReference type="ARBA" id="ARBA00022475"/>
    </source>
</evidence>
<keyword evidence="4 11" id="KW-0812">Transmembrane</keyword>
<evidence type="ECO:0000313" key="15">
    <source>
        <dbReference type="Proteomes" id="UP000774000"/>
    </source>
</evidence>
<keyword evidence="5 11" id="KW-1133">Transmembrane helix</keyword>
<dbReference type="Pfam" id="PF00672">
    <property type="entry name" value="HAMP"/>
    <property type="match status" value="1"/>
</dbReference>
<name>A0A938XV12_9FIRM</name>
<keyword evidence="3" id="KW-0145">Chemotaxis</keyword>
<organism evidence="14 15">
    <name type="scientific">Halanaerobacter jeridensis</name>
    <dbReference type="NCBI Taxonomy" id="706427"/>
    <lineage>
        <taxon>Bacteria</taxon>
        <taxon>Bacillati</taxon>
        <taxon>Bacillota</taxon>
        <taxon>Clostridia</taxon>
        <taxon>Halanaerobiales</taxon>
        <taxon>Halobacteroidaceae</taxon>
        <taxon>Halanaerobacter</taxon>
    </lineage>
</organism>
<comment type="caution">
    <text evidence="14">The sequence shown here is derived from an EMBL/GenBank/DDBJ whole genome shotgun (WGS) entry which is preliminary data.</text>
</comment>
<dbReference type="Gene3D" id="1.10.287.950">
    <property type="entry name" value="Methyl-accepting chemotaxis protein"/>
    <property type="match status" value="1"/>
</dbReference>
<evidence type="ECO:0000313" key="14">
    <source>
        <dbReference type="EMBL" id="MBM7555750.1"/>
    </source>
</evidence>
<dbReference type="PRINTS" id="PR00260">
    <property type="entry name" value="CHEMTRNSDUCR"/>
</dbReference>
<dbReference type="PROSITE" id="PS50111">
    <property type="entry name" value="CHEMOTAXIS_TRANSDUC_2"/>
    <property type="match status" value="1"/>
</dbReference>
<keyword evidence="15" id="KW-1185">Reference proteome</keyword>
<evidence type="ECO:0000256" key="11">
    <source>
        <dbReference type="SAM" id="Phobius"/>
    </source>
</evidence>
<proteinExistence type="inferred from homology"/>
<gene>
    <name evidence="14" type="ORF">JOC47_000575</name>
</gene>
<dbReference type="InterPro" id="IPR004090">
    <property type="entry name" value="Chemotax_Me-accpt_rcpt"/>
</dbReference>
<evidence type="ECO:0000256" key="7">
    <source>
        <dbReference type="ARBA" id="ARBA00023224"/>
    </source>
</evidence>
<dbReference type="CDD" id="cd06225">
    <property type="entry name" value="HAMP"/>
    <property type="match status" value="1"/>
</dbReference>
<dbReference type="SMART" id="SM00304">
    <property type="entry name" value="HAMP"/>
    <property type="match status" value="2"/>
</dbReference>
<evidence type="ECO:0000256" key="6">
    <source>
        <dbReference type="ARBA" id="ARBA00023136"/>
    </source>
</evidence>
<keyword evidence="6 11" id="KW-0472">Membrane</keyword>